<reference evidence="3 4" key="1">
    <citation type="submission" date="2017-09" db="EMBL/GenBank/DDBJ databases">
        <title>Complete genome sequence of Verrucomicrobial strain HZ-65, isolated from freshwater.</title>
        <authorList>
            <person name="Choi A."/>
        </authorList>
    </citation>
    <scope>NUCLEOTIDE SEQUENCE [LARGE SCALE GENOMIC DNA]</scope>
    <source>
        <strain evidence="3 4">HZ-65</strain>
    </source>
</reference>
<feature type="domain" description="DUF4340" evidence="2">
    <location>
        <begin position="409"/>
        <end position="576"/>
    </location>
</feature>
<gene>
    <name evidence="3" type="ORF">CMV30_03960</name>
</gene>
<dbReference type="KEGG" id="vbh:CMV30_03960"/>
<proteinExistence type="predicted"/>
<organism evidence="3 4">
    <name type="scientific">Nibricoccus aquaticus</name>
    <dbReference type="NCBI Taxonomy" id="2576891"/>
    <lineage>
        <taxon>Bacteria</taxon>
        <taxon>Pseudomonadati</taxon>
        <taxon>Verrucomicrobiota</taxon>
        <taxon>Opitutia</taxon>
        <taxon>Opitutales</taxon>
        <taxon>Opitutaceae</taxon>
        <taxon>Nibricoccus</taxon>
    </lineage>
</organism>
<dbReference type="RefSeq" id="WP_096054809.1">
    <property type="nucleotide sequence ID" value="NZ_CP023344.1"/>
</dbReference>
<evidence type="ECO:0000259" key="2">
    <source>
        <dbReference type="Pfam" id="PF14238"/>
    </source>
</evidence>
<feature type="region of interest" description="Disordered" evidence="1">
    <location>
        <begin position="645"/>
        <end position="665"/>
    </location>
</feature>
<dbReference type="Pfam" id="PF14238">
    <property type="entry name" value="DUF4340"/>
    <property type="match status" value="2"/>
</dbReference>
<dbReference type="OrthoDB" id="179046at2"/>
<evidence type="ECO:0000313" key="4">
    <source>
        <dbReference type="Proteomes" id="UP000217265"/>
    </source>
</evidence>
<dbReference type="InterPro" id="IPR025641">
    <property type="entry name" value="DUF4340"/>
</dbReference>
<evidence type="ECO:0000256" key="1">
    <source>
        <dbReference type="SAM" id="MobiDB-lite"/>
    </source>
</evidence>
<feature type="domain" description="DUF4340" evidence="2">
    <location>
        <begin position="67"/>
        <end position="256"/>
    </location>
</feature>
<protein>
    <recommendedName>
        <fullName evidence="2">DUF4340 domain-containing protein</fullName>
    </recommendedName>
</protein>
<dbReference type="Proteomes" id="UP000217265">
    <property type="component" value="Chromosome"/>
</dbReference>
<dbReference type="EMBL" id="CP023344">
    <property type="protein sequence ID" value="ATC63177.1"/>
    <property type="molecule type" value="Genomic_DNA"/>
</dbReference>
<sequence length="665" mass="72780">MRTKVTLVLVFLNVALFYVIFFVQEKWKPATDTSVILGPEVANIQSLTVTDNTTGATTALERRGEKWFQTQPLAWPANELAVRTIISELQFLRPISQFPVADLEKSGLSLATYGLEKPPLTLSFTPATSPGAPAPAPVLVRIGNSTDVSNYLYILSPDGTRIHVVPRTLAESLSRTLQSMRSDELFTIRVFEARSLNLEPAAGSRVRFRRENDKWFIEGLSISLTRANKQLTELALADLRALRVHSFVNPTAPEAEAARAALATPALRITIEGNNRRETLLLGPVAPAASVPSESASQPATLNPQLPDSPPEPATLRYALMETDETGGTTPARATLFTVSIRDKFLNGTLLNAQRELREKQILDLDPSTLSSITIASPQSTQELVLQRLDTSNAWQIVLRNPGREVQTQPADRSIVETLIASLVRLSVDDTPENPGFIDVASEAQKEEFGFNRPARTLTFTGPPAQPPVRLLIASSQDRRTYARLASQEYIYRISDEILRELPVDPLHYRERLLRELPASTTLTALKLTDLSNDTVVLDTSLPLPADTTLNREAIESLATQLRTLRAKNFTATEFTKTVTTAGEERGWKYRLDASLTSTPTSAPVTSTLFIADRSGGGIQLVGSPEFNAVFEAEQPLIEALFPLTYGPRDPGPPPAPAPTATPAP</sequence>
<evidence type="ECO:0000313" key="3">
    <source>
        <dbReference type="EMBL" id="ATC63177.1"/>
    </source>
</evidence>
<dbReference type="AlphaFoldDB" id="A0A290Q4F8"/>
<feature type="compositionally biased region" description="Pro residues" evidence="1">
    <location>
        <begin position="650"/>
        <end position="665"/>
    </location>
</feature>
<feature type="compositionally biased region" description="Low complexity" evidence="1">
    <location>
        <begin position="289"/>
        <end position="300"/>
    </location>
</feature>
<accession>A0A290Q4F8</accession>
<keyword evidence="4" id="KW-1185">Reference proteome</keyword>
<name>A0A290Q4F8_9BACT</name>
<feature type="region of interest" description="Disordered" evidence="1">
    <location>
        <begin position="289"/>
        <end position="314"/>
    </location>
</feature>